<protein>
    <submittedName>
        <fullName evidence="1">Uncharacterized protein</fullName>
    </submittedName>
</protein>
<organism evidence="1 2">
    <name type="scientific">Castanea mollissima</name>
    <name type="common">Chinese chestnut</name>
    <dbReference type="NCBI Taxonomy" id="60419"/>
    <lineage>
        <taxon>Eukaryota</taxon>
        <taxon>Viridiplantae</taxon>
        <taxon>Streptophyta</taxon>
        <taxon>Embryophyta</taxon>
        <taxon>Tracheophyta</taxon>
        <taxon>Spermatophyta</taxon>
        <taxon>Magnoliopsida</taxon>
        <taxon>eudicotyledons</taxon>
        <taxon>Gunneridae</taxon>
        <taxon>Pentapetalae</taxon>
        <taxon>rosids</taxon>
        <taxon>fabids</taxon>
        <taxon>Fagales</taxon>
        <taxon>Fagaceae</taxon>
        <taxon>Castanea</taxon>
    </lineage>
</organism>
<dbReference type="EMBL" id="JRKL02000270">
    <property type="protein sequence ID" value="KAF3973173.1"/>
    <property type="molecule type" value="Genomic_DNA"/>
</dbReference>
<gene>
    <name evidence="1" type="ORF">CMV_003390</name>
</gene>
<name>A0A8J4RUL7_9ROSI</name>
<reference evidence="1" key="1">
    <citation type="submission" date="2020-03" db="EMBL/GenBank/DDBJ databases">
        <title>Castanea mollissima Vanexum genome sequencing.</title>
        <authorList>
            <person name="Staton M."/>
        </authorList>
    </citation>
    <scope>NUCLEOTIDE SEQUENCE</scope>
    <source>
        <tissue evidence="1">Leaf</tissue>
    </source>
</reference>
<sequence length="81" mass="9652">MSHFLRDLNWRMLLCKFTSTDHSSSSKEPLVICFIYHKKSSNLKSKAHREPSDHRNNTTPFPFSGFVIRISRIWRGQQFRL</sequence>
<dbReference type="Proteomes" id="UP000737018">
    <property type="component" value="Unassembled WGS sequence"/>
</dbReference>
<evidence type="ECO:0000313" key="1">
    <source>
        <dbReference type="EMBL" id="KAF3973173.1"/>
    </source>
</evidence>
<accession>A0A8J4RUL7</accession>
<proteinExistence type="predicted"/>
<comment type="caution">
    <text evidence="1">The sequence shown here is derived from an EMBL/GenBank/DDBJ whole genome shotgun (WGS) entry which is preliminary data.</text>
</comment>
<dbReference type="AlphaFoldDB" id="A0A8J4RUL7"/>
<keyword evidence="2" id="KW-1185">Reference proteome</keyword>
<evidence type="ECO:0000313" key="2">
    <source>
        <dbReference type="Proteomes" id="UP000737018"/>
    </source>
</evidence>